<proteinExistence type="predicted"/>
<dbReference type="OMA" id="IYEMQRR"/>
<dbReference type="PANTHER" id="PTHR11360:SF303">
    <property type="entry name" value="MAJOR FACILITATOR SUPERFAMILY (MFS) PROFILE DOMAIN-CONTAINING PROTEIN"/>
    <property type="match status" value="1"/>
</dbReference>
<feature type="transmembrane region" description="Helical" evidence="1">
    <location>
        <begin position="289"/>
        <end position="309"/>
    </location>
</feature>
<dbReference type="VEuPathDB" id="VectorBase:HLOH_057227"/>
<dbReference type="InterPro" id="IPR036259">
    <property type="entry name" value="MFS_trans_sf"/>
</dbReference>
<keyword evidence="1" id="KW-1133">Transmembrane helix</keyword>
<evidence type="ECO:0000313" key="2">
    <source>
        <dbReference type="EMBL" id="KAH9376472.1"/>
    </source>
</evidence>
<keyword evidence="1" id="KW-0472">Membrane</keyword>
<accession>A0A9J6GPB3</accession>
<dbReference type="Gene3D" id="1.20.1250.20">
    <property type="entry name" value="MFS general substrate transporter like domains"/>
    <property type="match status" value="2"/>
</dbReference>
<feature type="transmembrane region" description="Helical" evidence="1">
    <location>
        <begin position="315"/>
        <end position="336"/>
    </location>
</feature>
<sequence>MVAMTRDASGEAGVLVAGPLTGVLIVKGYVRSLSLLGVLLTAAASIFCFFRPDYVALLVFLPLAGVGQGLCMPVNSVLLNRYFERHLSRASGASLAGSTLASFLFPPAVTLLLESYGLQLENGAGAAVAAASPEEQECLNAAVKMSKVSPVAMDASAADLAFLAYQQSEERYEPPEEDVVIYEMQRRNQSPVYQPTVLTLPRNNFVFSSRAMRPRMAFFGKPFYYLLAAHWLCSSYVNFCLLVTLVDLALGEGVGPRPASFLLSAYSVGDLVGRLFSGWVSDRRILSRAGVMALSCLVLAVVLVTLPYLTGFGALLAASVAAGWCVGSCAVLFSVMMVSVAGLDNLPVAVGCTTLIISIATIARPGLIVLFRDVQGSYSGLYVAHAVVYGALFVAYMAHSLHKRSIQCRSLRDGC</sequence>
<feature type="transmembrane region" description="Helical" evidence="1">
    <location>
        <begin position="258"/>
        <end position="277"/>
    </location>
</feature>
<dbReference type="AlphaFoldDB" id="A0A9J6GPB3"/>
<dbReference type="InterPro" id="IPR050327">
    <property type="entry name" value="Proton-linked_MCT"/>
</dbReference>
<dbReference type="PANTHER" id="PTHR11360">
    <property type="entry name" value="MONOCARBOXYLATE TRANSPORTER"/>
    <property type="match status" value="1"/>
</dbReference>
<dbReference type="GO" id="GO:0008028">
    <property type="term" value="F:monocarboxylic acid transmembrane transporter activity"/>
    <property type="evidence" value="ECO:0007669"/>
    <property type="project" value="TreeGrafter"/>
</dbReference>
<protein>
    <recommendedName>
        <fullName evidence="4">Monocarboxylate transporter</fullName>
    </recommendedName>
</protein>
<evidence type="ECO:0008006" key="4">
    <source>
        <dbReference type="Google" id="ProtNLM"/>
    </source>
</evidence>
<evidence type="ECO:0000313" key="3">
    <source>
        <dbReference type="Proteomes" id="UP000821853"/>
    </source>
</evidence>
<feature type="transmembrane region" description="Helical" evidence="1">
    <location>
        <begin position="90"/>
        <end position="113"/>
    </location>
</feature>
<keyword evidence="3" id="KW-1185">Reference proteome</keyword>
<feature type="transmembrane region" description="Helical" evidence="1">
    <location>
        <begin position="382"/>
        <end position="402"/>
    </location>
</feature>
<organism evidence="2 3">
    <name type="scientific">Haemaphysalis longicornis</name>
    <name type="common">Bush tick</name>
    <dbReference type="NCBI Taxonomy" id="44386"/>
    <lineage>
        <taxon>Eukaryota</taxon>
        <taxon>Metazoa</taxon>
        <taxon>Ecdysozoa</taxon>
        <taxon>Arthropoda</taxon>
        <taxon>Chelicerata</taxon>
        <taxon>Arachnida</taxon>
        <taxon>Acari</taxon>
        <taxon>Parasitiformes</taxon>
        <taxon>Ixodida</taxon>
        <taxon>Ixodoidea</taxon>
        <taxon>Ixodidae</taxon>
        <taxon>Haemaphysalinae</taxon>
        <taxon>Haemaphysalis</taxon>
    </lineage>
</organism>
<dbReference type="Proteomes" id="UP000821853">
    <property type="component" value="Unassembled WGS sequence"/>
</dbReference>
<comment type="caution">
    <text evidence="2">The sequence shown here is derived from an EMBL/GenBank/DDBJ whole genome shotgun (WGS) entry which is preliminary data.</text>
</comment>
<dbReference type="EMBL" id="JABSTR010000008">
    <property type="protein sequence ID" value="KAH9376472.1"/>
    <property type="molecule type" value="Genomic_DNA"/>
</dbReference>
<feature type="transmembrane region" description="Helical" evidence="1">
    <location>
        <begin position="348"/>
        <end position="370"/>
    </location>
</feature>
<dbReference type="OrthoDB" id="6515633at2759"/>
<dbReference type="InterPro" id="IPR011701">
    <property type="entry name" value="MFS"/>
</dbReference>
<keyword evidence="1" id="KW-0812">Transmembrane</keyword>
<feature type="transmembrane region" description="Helical" evidence="1">
    <location>
        <begin position="57"/>
        <end position="78"/>
    </location>
</feature>
<feature type="transmembrane region" description="Helical" evidence="1">
    <location>
        <begin position="29"/>
        <end position="50"/>
    </location>
</feature>
<dbReference type="SUPFAM" id="SSF103473">
    <property type="entry name" value="MFS general substrate transporter"/>
    <property type="match status" value="1"/>
</dbReference>
<name>A0A9J6GPB3_HAELO</name>
<dbReference type="Pfam" id="PF07690">
    <property type="entry name" value="MFS_1"/>
    <property type="match status" value="2"/>
</dbReference>
<reference evidence="2 3" key="1">
    <citation type="journal article" date="2020" name="Cell">
        <title>Large-Scale Comparative Analyses of Tick Genomes Elucidate Their Genetic Diversity and Vector Capacities.</title>
        <authorList>
            <consortium name="Tick Genome and Microbiome Consortium (TIGMIC)"/>
            <person name="Jia N."/>
            <person name="Wang J."/>
            <person name="Shi W."/>
            <person name="Du L."/>
            <person name="Sun Y."/>
            <person name="Zhan W."/>
            <person name="Jiang J.F."/>
            <person name="Wang Q."/>
            <person name="Zhang B."/>
            <person name="Ji P."/>
            <person name="Bell-Sakyi L."/>
            <person name="Cui X.M."/>
            <person name="Yuan T.T."/>
            <person name="Jiang B.G."/>
            <person name="Yang W.F."/>
            <person name="Lam T.T."/>
            <person name="Chang Q.C."/>
            <person name="Ding S.J."/>
            <person name="Wang X.J."/>
            <person name="Zhu J.G."/>
            <person name="Ruan X.D."/>
            <person name="Zhao L."/>
            <person name="Wei J.T."/>
            <person name="Ye R.Z."/>
            <person name="Que T.C."/>
            <person name="Du C.H."/>
            <person name="Zhou Y.H."/>
            <person name="Cheng J.X."/>
            <person name="Dai P.F."/>
            <person name="Guo W.B."/>
            <person name="Han X.H."/>
            <person name="Huang E.J."/>
            <person name="Li L.F."/>
            <person name="Wei W."/>
            <person name="Gao Y.C."/>
            <person name="Liu J.Z."/>
            <person name="Shao H.Z."/>
            <person name="Wang X."/>
            <person name="Wang C.C."/>
            <person name="Yang T.C."/>
            <person name="Huo Q.B."/>
            <person name="Li W."/>
            <person name="Chen H.Y."/>
            <person name="Chen S.E."/>
            <person name="Zhou L.G."/>
            <person name="Ni X.B."/>
            <person name="Tian J.H."/>
            <person name="Sheng Y."/>
            <person name="Liu T."/>
            <person name="Pan Y.S."/>
            <person name="Xia L.Y."/>
            <person name="Li J."/>
            <person name="Zhao F."/>
            <person name="Cao W.C."/>
        </authorList>
    </citation>
    <scope>NUCLEOTIDE SEQUENCE [LARGE SCALE GENOMIC DNA]</scope>
    <source>
        <strain evidence="2">HaeL-2018</strain>
    </source>
</reference>
<feature type="transmembrane region" description="Helical" evidence="1">
    <location>
        <begin position="223"/>
        <end position="246"/>
    </location>
</feature>
<evidence type="ECO:0000256" key="1">
    <source>
        <dbReference type="SAM" id="Phobius"/>
    </source>
</evidence>
<gene>
    <name evidence="2" type="ORF">HPB48_006557</name>
</gene>